<dbReference type="PROSITE" id="PS00375">
    <property type="entry name" value="UDPGT"/>
    <property type="match status" value="1"/>
</dbReference>
<keyword evidence="3" id="KW-0328">Glycosyltransferase</keyword>
<evidence type="ECO:0000313" key="5">
    <source>
        <dbReference type="EnsemblPlants" id="AUR62003237-RA:cds"/>
    </source>
</evidence>
<keyword evidence="2 3" id="KW-0808">Transferase</keyword>
<dbReference type="SUPFAM" id="SSF53756">
    <property type="entry name" value="UDP-Glycosyltransferase/glycogen phosphorylase"/>
    <property type="match status" value="1"/>
</dbReference>
<dbReference type="Gene3D" id="3.40.50.2000">
    <property type="entry name" value="Glycogen Phosphorylase B"/>
    <property type="match status" value="2"/>
</dbReference>
<dbReference type="OMA" id="DSHGTED"/>
<evidence type="ECO:0000256" key="2">
    <source>
        <dbReference type="ARBA" id="ARBA00022679"/>
    </source>
</evidence>
<name>A0A803KW29_CHEQI</name>
<reference evidence="5" key="2">
    <citation type="submission" date="2021-03" db="UniProtKB">
        <authorList>
            <consortium name="EnsemblPlants"/>
        </authorList>
    </citation>
    <scope>IDENTIFICATION</scope>
</reference>
<dbReference type="InterPro" id="IPR035595">
    <property type="entry name" value="UDP_glycos_trans_CS"/>
</dbReference>
<dbReference type="FunFam" id="3.40.50.2000:FF:000056">
    <property type="entry name" value="Glycosyltransferase"/>
    <property type="match status" value="1"/>
</dbReference>
<dbReference type="InterPro" id="IPR050481">
    <property type="entry name" value="UDP-glycosyltransf_plant"/>
</dbReference>
<keyword evidence="6" id="KW-1185">Reference proteome</keyword>
<dbReference type="AlphaFoldDB" id="A0A803KW29"/>
<protein>
    <recommendedName>
        <fullName evidence="4">Glycosyltransferase</fullName>
        <ecNumber evidence="4">2.4.1.-</ecNumber>
    </recommendedName>
</protein>
<dbReference type="PANTHER" id="PTHR48048">
    <property type="entry name" value="GLYCOSYLTRANSFERASE"/>
    <property type="match status" value="1"/>
</dbReference>
<dbReference type="Pfam" id="PF00201">
    <property type="entry name" value="UDPGT"/>
    <property type="match status" value="1"/>
</dbReference>
<accession>A0A803KW29</accession>
<dbReference type="InterPro" id="IPR002213">
    <property type="entry name" value="UDP_glucos_trans"/>
</dbReference>
<dbReference type="CDD" id="cd03784">
    <property type="entry name" value="GT1_Gtf-like"/>
    <property type="match status" value="1"/>
</dbReference>
<dbReference type="Gramene" id="AUR62003237-RA">
    <property type="protein sequence ID" value="AUR62003237-RA:cds"/>
    <property type="gene ID" value="AUR62003237"/>
</dbReference>
<reference evidence="5" key="1">
    <citation type="journal article" date="2017" name="Nature">
        <title>The genome of Chenopodium quinoa.</title>
        <authorList>
            <person name="Jarvis D.E."/>
            <person name="Ho Y.S."/>
            <person name="Lightfoot D.J."/>
            <person name="Schmoeckel S.M."/>
            <person name="Li B."/>
            <person name="Borm T.J.A."/>
            <person name="Ohyanagi H."/>
            <person name="Mineta K."/>
            <person name="Michell C.T."/>
            <person name="Saber N."/>
            <person name="Kharbatia N.M."/>
            <person name="Rupper R.R."/>
            <person name="Sharp A.R."/>
            <person name="Dally N."/>
            <person name="Boughton B.A."/>
            <person name="Woo Y.H."/>
            <person name="Gao G."/>
            <person name="Schijlen E.G.W.M."/>
            <person name="Guo X."/>
            <person name="Momin A.A."/>
            <person name="Negrao S."/>
            <person name="Al-Babili S."/>
            <person name="Gehring C."/>
            <person name="Roessner U."/>
            <person name="Jung C."/>
            <person name="Murphy K."/>
            <person name="Arold S.T."/>
            <person name="Gojobori T."/>
            <person name="van der Linden C.G."/>
            <person name="van Loo E.N."/>
            <person name="Jellen E.N."/>
            <person name="Maughan P.J."/>
            <person name="Tester M."/>
        </authorList>
    </citation>
    <scope>NUCLEOTIDE SEQUENCE [LARGE SCALE GENOMIC DNA]</scope>
    <source>
        <strain evidence="5">cv. PI 614886</strain>
    </source>
</reference>
<evidence type="ECO:0000256" key="1">
    <source>
        <dbReference type="ARBA" id="ARBA00009995"/>
    </source>
</evidence>
<proteinExistence type="inferred from homology"/>
<comment type="similarity">
    <text evidence="1 3">Belongs to the UDP-glycosyltransferase family.</text>
</comment>
<organism evidence="5 6">
    <name type="scientific">Chenopodium quinoa</name>
    <name type="common">Quinoa</name>
    <dbReference type="NCBI Taxonomy" id="63459"/>
    <lineage>
        <taxon>Eukaryota</taxon>
        <taxon>Viridiplantae</taxon>
        <taxon>Streptophyta</taxon>
        <taxon>Embryophyta</taxon>
        <taxon>Tracheophyta</taxon>
        <taxon>Spermatophyta</taxon>
        <taxon>Magnoliopsida</taxon>
        <taxon>eudicotyledons</taxon>
        <taxon>Gunneridae</taxon>
        <taxon>Pentapetalae</taxon>
        <taxon>Caryophyllales</taxon>
        <taxon>Chenopodiaceae</taxon>
        <taxon>Chenopodioideae</taxon>
        <taxon>Atripliceae</taxon>
        <taxon>Chenopodium</taxon>
    </lineage>
</organism>
<evidence type="ECO:0000256" key="4">
    <source>
        <dbReference type="RuleBase" id="RU362057"/>
    </source>
</evidence>
<gene>
    <name evidence="5" type="primary">LOC110723318</name>
</gene>
<dbReference type="EC" id="2.4.1.-" evidence="4"/>
<evidence type="ECO:0000313" key="6">
    <source>
        <dbReference type="Proteomes" id="UP000596660"/>
    </source>
</evidence>
<sequence>MPKAELVLVPTPGTGHLVSAVEFAKLVIKNDKRISILVIVFHMPMHNSATIDAYIESQSHEVDSDYITFLTLPPLSSPPDPASSGFFSAIIDLQKPLIKQAVKDRSRKPAAFVFDLMCVNFIDIAKELQVPSYVYFTAGASLLNLMFYLQERFDEKGVCIGSEFSYSDDVELDLPGFKNRVPAKALPMLLFDKDSECPTFFDDLTRKFRETKGILVNTFTELEPGLIRSLHDHDKIPTVYPIGPILALEENSRGGPREDDRASIMRWLDEQPTSSVVFLCFGSMGSFDEEQVKEIANGLDRSGHRFLWSLRRPYSESKHVLPSENETFDDALPQGFLDRTAHRGKIIGWAPQVHVLAHRAIGGFVSHCGWNSVLEGMWFGVPIATWPMYSEQQLNAFELVKEFEVAVEIRMDYQRNLMKKVANFTVTADEVENGVRKLMSLNESMKGRIHEMRNKSRKVLECGGSSHTWLTRFIGEVLESVAIN</sequence>
<dbReference type="PANTHER" id="PTHR48048:SF45">
    <property type="entry name" value="GLYCOSYLTRANSFERASE"/>
    <property type="match status" value="1"/>
</dbReference>
<evidence type="ECO:0000256" key="3">
    <source>
        <dbReference type="RuleBase" id="RU003718"/>
    </source>
</evidence>
<dbReference type="SMR" id="A0A803KW29"/>
<dbReference type="Proteomes" id="UP000596660">
    <property type="component" value="Unplaced"/>
</dbReference>
<dbReference type="GO" id="GO:0035251">
    <property type="term" value="F:UDP-glucosyltransferase activity"/>
    <property type="evidence" value="ECO:0007669"/>
    <property type="project" value="InterPro"/>
</dbReference>
<dbReference type="EnsemblPlants" id="AUR62003237-RA">
    <property type="protein sequence ID" value="AUR62003237-RA:cds"/>
    <property type="gene ID" value="AUR62003237"/>
</dbReference>